<protein>
    <submittedName>
        <fullName evidence="1">Uncharacterized protein</fullName>
    </submittedName>
</protein>
<dbReference type="AlphaFoldDB" id="A0A6M3LJ46"/>
<dbReference type="Gene3D" id="2.60.120.260">
    <property type="entry name" value="Galactose-binding domain-like"/>
    <property type="match status" value="1"/>
</dbReference>
<name>A0A6M3LJ46_9ZZZZ</name>
<sequence>MSKTTANLRDRLSEAIGDYLHGTVTTAINADREVVCTDLLEETVRDDFFNRWWCLITSGANYVSSTPLRRKINDYDKDGTLILYGAALTDDGTTKATFELHKYNPDNKTRAINSAARELDGYLFRKKEWDDTLVMGNWLPDPHLEDWSSSTALTWYTETSNATLAKTSTAAYIRGGTYSAKLTAGAANSYFGTNSDIYPRLINLQGSTIDFYAWVYPQTANDAKVQIYTLETDGTETTTTSTTTCPAGQWSRIGIESHSVPDDLSKISFRSVVATSGQYAYFDKARVMGPSVYELLAPHDFHNGDICSVFEQISGESDDICDDVYTPSSQIDIMYGIREFTEGGYKYLRLPYGSSSQRKLIVSGYAPLEDTLSADTDTMSISDPNTELLIAYAAYKLYEMEAGLASSEDRERLLESASYWLGKAEYLKRTLKMIPVESHVRLR</sequence>
<reference evidence="1" key="1">
    <citation type="submission" date="2020-03" db="EMBL/GenBank/DDBJ databases">
        <title>The deep terrestrial virosphere.</title>
        <authorList>
            <person name="Holmfeldt K."/>
            <person name="Nilsson E."/>
            <person name="Simone D."/>
            <person name="Lopez-Fernandez M."/>
            <person name="Wu X."/>
            <person name="de Brujin I."/>
            <person name="Lundin D."/>
            <person name="Andersson A."/>
            <person name="Bertilsson S."/>
            <person name="Dopson M."/>
        </authorList>
    </citation>
    <scope>NUCLEOTIDE SEQUENCE</scope>
    <source>
        <strain evidence="1">MM415B03842</strain>
    </source>
</reference>
<organism evidence="1">
    <name type="scientific">viral metagenome</name>
    <dbReference type="NCBI Taxonomy" id="1070528"/>
    <lineage>
        <taxon>unclassified sequences</taxon>
        <taxon>metagenomes</taxon>
        <taxon>organismal metagenomes</taxon>
    </lineage>
</organism>
<evidence type="ECO:0000313" key="1">
    <source>
        <dbReference type="EMBL" id="QJA94503.1"/>
    </source>
</evidence>
<dbReference type="EMBL" id="MT143237">
    <property type="protein sequence ID" value="QJA94503.1"/>
    <property type="molecule type" value="Genomic_DNA"/>
</dbReference>
<gene>
    <name evidence="1" type="ORF">MM415B03842_0008</name>
</gene>
<accession>A0A6M3LJ46</accession>
<proteinExistence type="predicted"/>